<feature type="region of interest" description="Disordered" evidence="1">
    <location>
        <begin position="290"/>
        <end position="315"/>
    </location>
</feature>
<dbReference type="HOGENOM" id="CLU_882730_0_0_1"/>
<evidence type="ECO:0000313" key="3">
    <source>
        <dbReference type="Proteomes" id="UP000027730"/>
    </source>
</evidence>
<accession>A0A074WB68</accession>
<proteinExistence type="predicted"/>
<evidence type="ECO:0000313" key="2">
    <source>
        <dbReference type="EMBL" id="KEQ68834.1"/>
    </source>
</evidence>
<reference evidence="2 3" key="1">
    <citation type="journal article" date="2014" name="BMC Genomics">
        <title>Genome sequencing of four Aureobasidium pullulans varieties: biotechnological potential, stress tolerance, and description of new species.</title>
        <authorList>
            <person name="Gostin Ar C."/>
            <person name="Ohm R.A."/>
            <person name="Kogej T."/>
            <person name="Sonjak S."/>
            <person name="Turk M."/>
            <person name="Zajc J."/>
            <person name="Zalar P."/>
            <person name="Grube M."/>
            <person name="Sun H."/>
            <person name="Han J."/>
            <person name="Sharma A."/>
            <person name="Chiniquy J."/>
            <person name="Ngan C.Y."/>
            <person name="Lipzen A."/>
            <person name="Barry K."/>
            <person name="Grigoriev I.V."/>
            <person name="Gunde-Cimerman N."/>
        </authorList>
    </citation>
    <scope>NUCLEOTIDE SEQUENCE [LARGE SCALE GENOMIC DNA]</scope>
    <source>
        <strain evidence="2 3">CBS 147.97</strain>
    </source>
</reference>
<evidence type="ECO:0000256" key="1">
    <source>
        <dbReference type="SAM" id="MobiDB-lite"/>
    </source>
</evidence>
<organism evidence="2 3">
    <name type="scientific">Aureobasidium namibiae CBS 147.97</name>
    <dbReference type="NCBI Taxonomy" id="1043004"/>
    <lineage>
        <taxon>Eukaryota</taxon>
        <taxon>Fungi</taxon>
        <taxon>Dikarya</taxon>
        <taxon>Ascomycota</taxon>
        <taxon>Pezizomycotina</taxon>
        <taxon>Dothideomycetes</taxon>
        <taxon>Dothideomycetidae</taxon>
        <taxon>Dothideales</taxon>
        <taxon>Saccotheciaceae</taxon>
        <taxon>Aureobasidium</taxon>
    </lineage>
</organism>
<dbReference type="RefSeq" id="XP_013423038.1">
    <property type="nucleotide sequence ID" value="XM_013567584.1"/>
</dbReference>
<dbReference type="Proteomes" id="UP000027730">
    <property type="component" value="Unassembled WGS sequence"/>
</dbReference>
<dbReference type="OrthoDB" id="4757095at2759"/>
<dbReference type="EMBL" id="KL584725">
    <property type="protein sequence ID" value="KEQ68834.1"/>
    <property type="molecule type" value="Genomic_DNA"/>
</dbReference>
<sequence>MPYDIWYRTTSARYIVSYARIVDPLADSWEVARKAKRSSGRCLVAPSRTAVKRAPVQVASELSLLGLPSEIKRMIWREYFRLLADPNEGCVFVEQLGRKYRGFPQHTIWYSREEYGALPGYLDLLLVSREIYREARDVFWLTTSFSFYSHNQLAEFLNQRKKMFSRRPHRYPTQLIRQIRLDISSAYMDHRHGYPSSVLHCLWDVARLANPALKLESHYEKLQTHVAGRRVHYNIDPDDIIASLPELMTRLRAYQAEMKAAGLDLRVSEKQMETWLVADDVFTTKLPPIPQKVAAKKRNTPASKRWTRRKKPTLK</sequence>
<dbReference type="PANTHER" id="PTHR38790">
    <property type="entry name" value="2EXR DOMAIN-CONTAINING PROTEIN-RELATED"/>
    <property type="match status" value="1"/>
</dbReference>
<keyword evidence="3" id="KW-1185">Reference proteome</keyword>
<gene>
    <name evidence="2" type="ORF">M436DRAFT_67753</name>
</gene>
<dbReference type="PANTHER" id="PTHR38790:SF8">
    <property type="entry name" value="F-BOX DOMAIN-CONTAINING PROTEIN"/>
    <property type="match status" value="1"/>
</dbReference>
<protein>
    <submittedName>
        <fullName evidence="2">Uncharacterized protein</fullName>
    </submittedName>
</protein>
<feature type="compositionally biased region" description="Basic residues" evidence="1">
    <location>
        <begin position="294"/>
        <end position="315"/>
    </location>
</feature>
<dbReference type="AlphaFoldDB" id="A0A074WB68"/>
<dbReference type="GeneID" id="25414272"/>
<name>A0A074WB68_9PEZI</name>